<organism evidence="2 3">
    <name type="scientific">Clostridium thailandense</name>
    <dbReference type="NCBI Taxonomy" id="2794346"/>
    <lineage>
        <taxon>Bacteria</taxon>
        <taxon>Bacillati</taxon>
        <taxon>Bacillota</taxon>
        <taxon>Clostridia</taxon>
        <taxon>Eubacteriales</taxon>
        <taxon>Clostridiaceae</taxon>
        <taxon>Clostridium</taxon>
    </lineage>
</organism>
<dbReference type="InterPro" id="IPR002347">
    <property type="entry name" value="SDR_fam"/>
</dbReference>
<dbReference type="GO" id="GO:0016616">
    <property type="term" value="F:oxidoreductase activity, acting on the CH-OH group of donors, NAD or NADP as acceptor"/>
    <property type="evidence" value="ECO:0007669"/>
    <property type="project" value="TreeGrafter"/>
</dbReference>
<dbReference type="EMBL" id="JAEEGC010000045">
    <property type="protein sequence ID" value="MBV7273441.1"/>
    <property type="molecule type" value="Genomic_DNA"/>
</dbReference>
<keyword evidence="1" id="KW-0560">Oxidoreductase</keyword>
<dbReference type="GO" id="GO:0008206">
    <property type="term" value="P:bile acid metabolic process"/>
    <property type="evidence" value="ECO:0007669"/>
    <property type="project" value="UniProtKB-ARBA"/>
</dbReference>
<gene>
    <name evidence="2" type="ORF">I6U48_11030</name>
</gene>
<evidence type="ECO:0000313" key="2">
    <source>
        <dbReference type="EMBL" id="MBV7273441.1"/>
    </source>
</evidence>
<keyword evidence="3" id="KW-1185">Reference proteome</keyword>
<dbReference type="Pfam" id="PF13561">
    <property type="entry name" value="adh_short_C2"/>
    <property type="match status" value="1"/>
</dbReference>
<reference evidence="2" key="1">
    <citation type="submission" date="2020-12" db="EMBL/GenBank/DDBJ databases">
        <title>Clostridium thailandense sp. nov., a novel acetogenic bacterium isolated from peat land soil in Thailand.</title>
        <authorList>
            <person name="Chaikitkaew S."/>
            <person name="Birkeland N.K."/>
        </authorList>
    </citation>
    <scope>NUCLEOTIDE SEQUENCE</scope>
    <source>
        <strain evidence="2">PL3</strain>
    </source>
</reference>
<dbReference type="AlphaFoldDB" id="A0A949WR16"/>
<name>A0A949WR16_9CLOT</name>
<proteinExistence type="predicted"/>
<accession>A0A949WR16</accession>
<dbReference type="PANTHER" id="PTHR42760">
    <property type="entry name" value="SHORT-CHAIN DEHYDROGENASES/REDUCTASES FAMILY MEMBER"/>
    <property type="match status" value="1"/>
</dbReference>
<comment type="caution">
    <text evidence="2">The sequence shown here is derived from an EMBL/GenBank/DDBJ whole genome shotgun (WGS) entry which is preliminary data.</text>
</comment>
<evidence type="ECO:0000313" key="3">
    <source>
        <dbReference type="Proteomes" id="UP000694308"/>
    </source>
</evidence>
<protein>
    <submittedName>
        <fullName evidence="2">SDR family oxidoreductase</fullName>
    </submittedName>
</protein>
<dbReference type="RefSeq" id="WP_218320509.1">
    <property type="nucleotide sequence ID" value="NZ_JAEEGC010000045.1"/>
</dbReference>
<sequence>MLNVSLKDKVVIVTGAAQGIGRAIALKMAEAECKGLLINDLKIDAHAKSLKKEAEAYGTEVLLVQGDMSEEEDVKRLIDSAVQKWGRLDVMVNNAGIAKANDLFKTTGDDWDLVIRVNMRSAFLGMKYASEYMKDHGGGSIVNMASIAGITGGNTSPDYGASKAGIIALTKYGARFLAKYKIRVNALAPGTINTEMIERNFSKLTEEEKRKRLSDIPMGRIGSPEEVANAALFFASDLSSFITGDSLMITGGRNT</sequence>
<dbReference type="FunFam" id="3.40.50.720:FF:000084">
    <property type="entry name" value="Short-chain dehydrogenase reductase"/>
    <property type="match status" value="1"/>
</dbReference>
<evidence type="ECO:0000256" key="1">
    <source>
        <dbReference type="ARBA" id="ARBA00023002"/>
    </source>
</evidence>
<dbReference type="NCBIfam" id="NF005559">
    <property type="entry name" value="PRK07231.1"/>
    <property type="match status" value="1"/>
</dbReference>
<dbReference type="Proteomes" id="UP000694308">
    <property type="component" value="Unassembled WGS sequence"/>
</dbReference>